<dbReference type="FunFam" id="3.10.20.30:FF:000002">
    <property type="entry name" value="GTP pyrophosphokinase (RelA/SpoT)"/>
    <property type="match status" value="1"/>
</dbReference>
<dbReference type="Pfam" id="PF02824">
    <property type="entry name" value="TGS"/>
    <property type="match status" value="1"/>
</dbReference>
<dbReference type="FunFam" id="3.30.460.10:FF:000001">
    <property type="entry name" value="GTP pyrophosphokinase RelA"/>
    <property type="match status" value="1"/>
</dbReference>
<dbReference type="SUPFAM" id="SSF81271">
    <property type="entry name" value="TGS-like"/>
    <property type="match status" value="1"/>
</dbReference>
<dbReference type="PANTHER" id="PTHR21262:SF31">
    <property type="entry name" value="GTP PYROPHOSPHOKINASE"/>
    <property type="match status" value="1"/>
</dbReference>
<dbReference type="AlphaFoldDB" id="A0A412G732"/>
<dbReference type="Gene3D" id="1.10.3210.10">
    <property type="entry name" value="Hypothetical protein af1432"/>
    <property type="match status" value="1"/>
</dbReference>
<comment type="similarity">
    <text evidence="4">Belongs to the relA/spoT family.</text>
</comment>
<dbReference type="RefSeq" id="WP_117893040.1">
    <property type="nucleotide sequence ID" value="NZ_CABJCV010000001.1"/>
</dbReference>
<dbReference type="SMART" id="SM00471">
    <property type="entry name" value="HDc"/>
    <property type="match status" value="1"/>
</dbReference>
<evidence type="ECO:0000259" key="5">
    <source>
        <dbReference type="PROSITE" id="PS51671"/>
    </source>
</evidence>
<feature type="domain" description="ACT" evidence="5">
    <location>
        <begin position="652"/>
        <end position="727"/>
    </location>
</feature>
<dbReference type="FunFam" id="1.10.3210.10:FF:000001">
    <property type="entry name" value="GTP pyrophosphokinase RelA"/>
    <property type="match status" value="1"/>
</dbReference>
<feature type="domain" description="TGS" evidence="6">
    <location>
        <begin position="391"/>
        <end position="454"/>
    </location>
</feature>
<evidence type="ECO:0000256" key="3">
    <source>
        <dbReference type="ARBA" id="ARBA00048244"/>
    </source>
</evidence>
<evidence type="ECO:0000256" key="4">
    <source>
        <dbReference type="RuleBase" id="RU003847"/>
    </source>
</evidence>
<dbReference type="InterPro" id="IPR004095">
    <property type="entry name" value="TGS"/>
</dbReference>
<dbReference type="CDD" id="cd05399">
    <property type="entry name" value="NT_Rel-Spo_like"/>
    <property type="match status" value="1"/>
</dbReference>
<dbReference type="GeneID" id="83014132"/>
<proteinExistence type="inferred from homology"/>
<dbReference type="InterPro" id="IPR033655">
    <property type="entry name" value="TGS_RelA/SpoT"/>
</dbReference>
<dbReference type="GO" id="GO:0008728">
    <property type="term" value="F:GTP diphosphokinase activity"/>
    <property type="evidence" value="ECO:0007669"/>
    <property type="project" value="UniProtKB-EC"/>
</dbReference>
<evidence type="ECO:0000256" key="1">
    <source>
        <dbReference type="ARBA" id="ARBA00004976"/>
    </source>
</evidence>
<dbReference type="InterPro" id="IPR004811">
    <property type="entry name" value="RelA/Spo_fam"/>
</dbReference>
<dbReference type="EMBL" id="QRUP01000001">
    <property type="protein sequence ID" value="RGR77108.1"/>
    <property type="molecule type" value="Genomic_DNA"/>
</dbReference>
<dbReference type="Pfam" id="PF13291">
    <property type="entry name" value="ACT_4"/>
    <property type="match status" value="1"/>
</dbReference>
<keyword evidence="8" id="KW-1185">Reference proteome</keyword>
<dbReference type="InterPro" id="IPR012676">
    <property type="entry name" value="TGS-like"/>
</dbReference>
<dbReference type="InterPro" id="IPR002912">
    <property type="entry name" value="ACT_dom"/>
</dbReference>
<dbReference type="UniPathway" id="UPA00908">
    <property type="reaction ID" value="UER00884"/>
</dbReference>
<dbReference type="Pfam" id="PF13328">
    <property type="entry name" value="HD_4"/>
    <property type="match status" value="1"/>
</dbReference>
<dbReference type="Gene3D" id="3.30.70.260">
    <property type="match status" value="1"/>
</dbReference>
<dbReference type="GO" id="GO:0005886">
    <property type="term" value="C:plasma membrane"/>
    <property type="evidence" value="ECO:0007669"/>
    <property type="project" value="TreeGrafter"/>
</dbReference>
<dbReference type="PROSITE" id="PS51880">
    <property type="entry name" value="TGS"/>
    <property type="match status" value="1"/>
</dbReference>
<comment type="catalytic activity">
    <reaction evidence="3">
        <text>GTP + ATP = guanosine 3'-diphosphate 5'-triphosphate + AMP</text>
        <dbReference type="Rhea" id="RHEA:22088"/>
        <dbReference type="ChEBI" id="CHEBI:30616"/>
        <dbReference type="ChEBI" id="CHEBI:37565"/>
        <dbReference type="ChEBI" id="CHEBI:142410"/>
        <dbReference type="ChEBI" id="CHEBI:456215"/>
        <dbReference type="EC" id="2.7.6.5"/>
    </reaction>
</comment>
<comment type="caution">
    <text evidence="7">The sequence shown here is derived from an EMBL/GenBank/DDBJ whole genome shotgun (WGS) entry which is preliminary data.</text>
</comment>
<evidence type="ECO:0000313" key="8">
    <source>
        <dbReference type="Proteomes" id="UP000284178"/>
    </source>
</evidence>
<evidence type="ECO:0000313" key="7">
    <source>
        <dbReference type="EMBL" id="RGR77108.1"/>
    </source>
</evidence>
<evidence type="ECO:0000256" key="2">
    <source>
        <dbReference type="ARBA" id="ARBA00013251"/>
    </source>
</evidence>
<dbReference type="Proteomes" id="UP000284178">
    <property type="component" value="Unassembled WGS sequence"/>
</dbReference>
<dbReference type="InterPro" id="IPR043519">
    <property type="entry name" value="NT_sf"/>
</dbReference>
<name>A0A412G732_9FIRM</name>
<dbReference type="SUPFAM" id="SSF81301">
    <property type="entry name" value="Nucleotidyltransferase"/>
    <property type="match status" value="1"/>
</dbReference>
<dbReference type="InterPro" id="IPR007685">
    <property type="entry name" value="RelA_SpoT"/>
</dbReference>
<dbReference type="CDD" id="cd04876">
    <property type="entry name" value="ACT_RelA-SpoT"/>
    <property type="match status" value="1"/>
</dbReference>
<dbReference type="EC" id="2.7.6.5" evidence="2"/>
<dbReference type="PROSITE" id="PS51671">
    <property type="entry name" value="ACT"/>
    <property type="match status" value="1"/>
</dbReference>
<accession>A0A412G732</accession>
<dbReference type="PANTHER" id="PTHR21262">
    <property type="entry name" value="GUANOSINE-3',5'-BIS DIPHOSPHATE 3'-PYROPHOSPHOHYDROLASE"/>
    <property type="match status" value="1"/>
</dbReference>
<comment type="pathway">
    <text evidence="1">Purine metabolism; ppGpp biosynthesis; ppGpp from GTP: step 1/2.</text>
</comment>
<reference evidence="7 8" key="1">
    <citation type="submission" date="2018-08" db="EMBL/GenBank/DDBJ databases">
        <title>A genome reference for cultivated species of the human gut microbiota.</title>
        <authorList>
            <person name="Zou Y."/>
            <person name="Xue W."/>
            <person name="Luo G."/>
        </authorList>
    </citation>
    <scope>NUCLEOTIDE SEQUENCE [LARGE SCALE GENOMIC DNA]</scope>
    <source>
        <strain evidence="7 8">AF24-29</strain>
    </source>
</reference>
<dbReference type="InterPro" id="IPR003607">
    <property type="entry name" value="HD/PDEase_dom"/>
</dbReference>
<dbReference type="GO" id="GO:0016787">
    <property type="term" value="F:hydrolase activity"/>
    <property type="evidence" value="ECO:0007669"/>
    <property type="project" value="UniProtKB-KW"/>
</dbReference>
<protein>
    <recommendedName>
        <fullName evidence="2">GTP diphosphokinase</fullName>
        <ecNumber evidence="2">2.7.6.5</ecNumber>
    </recommendedName>
</protein>
<dbReference type="Gene3D" id="3.10.20.30">
    <property type="match status" value="1"/>
</dbReference>
<organism evidence="7 8">
    <name type="scientific">Holdemania filiformis</name>
    <dbReference type="NCBI Taxonomy" id="61171"/>
    <lineage>
        <taxon>Bacteria</taxon>
        <taxon>Bacillati</taxon>
        <taxon>Bacillota</taxon>
        <taxon>Erysipelotrichia</taxon>
        <taxon>Erysipelotrichales</taxon>
        <taxon>Erysipelotrichaceae</taxon>
        <taxon>Holdemania</taxon>
    </lineage>
</organism>
<dbReference type="InterPro" id="IPR045865">
    <property type="entry name" value="ACT-like_dom_sf"/>
</dbReference>
<dbReference type="CDD" id="cd01668">
    <property type="entry name" value="TGS_RSH"/>
    <property type="match status" value="1"/>
</dbReference>
<dbReference type="SMART" id="SM00954">
    <property type="entry name" value="RelA_SpoT"/>
    <property type="match status" value="1"/>
</dbReference>
<dbReference type="SUPFAM" id="SSF55021">
    <property type="entry name" value="ACT-like"/>
    <property type="match status" value="1"/>
</dbReference>
<dbReference type="Gene3D" id="3.30.460.10">
    <property type="entry name" value="Beta Polymerase, domain 2"/>
    <property type="match status" value="1"/>
</dbReference>
<sequence length="727" mass="83487">MIALDELMNEVKTYIQDPDSLALIEKAYRYAQGHHQGQFRRSGEPYMIHAAQVGYILATMKVGPRTICAGLLHDVLEDCGVSAEQMSADFDEEITMLVEGVTKIGNLKFKDEKEYQAANHRKIFIAMANDIRVIVIKLVDRLHNMRTLQYMPPEKQQKIAAETLQVYAPIAHRLGISEIKNELEDLSFYYLDREKYYEIAHLVEEKKAMRDEQVKHMIRDISEMLKEKNIEFRIFGRSKHLYSIYKKMKTKNKRFEEILDLLAIRIVTQTKLNCYEILGYIHAAYRPIPGRLKDYIAVPKSNMYQSLHTTIVGDEGRIFEIQIRTEEMDSIAEMGIAAHWRYKEGTKYDPHKEQREIEQKLSWFRDLSALTGDLLSDDPNEYMDTLQKDIFEANVYVMTPKGRVIELPNGSTPIDFAYRVHTEVGHSTVGAMVNETLVPLNTPLKTGDVVQIKTSKQSAGPSEDWLKFVKTNHAKNKIRGFLQKKEVEKKQEFVERGEQIIRDELKKRGYPEKDYFERKKIESILTVFQVGSYTDLMYGIAVKSISVISVIEKLTNQKKPIILDNETVSRSFSPARKAPSKSGIIVPGIESMMISLAGCCSPIPGDEIVGYISKGNGVKVHRRDCPNVANEKSRLIDVEWDDRREPRKYEATIQIYSHDRNFLLTDLMTVISQCKASLQNINSSVNQEELTVSTKIMLLVDDYDHLKTLIANLKKVNSVVSVERVIQ</sequence>
<dbReference type="NCBIfam" id="TIGR00691">
    <property type="entry name" value="spoT_relA"/>
    <property type="match status" value="1"/>
</dbReference>
<dbReference type="SUPFAM" id="SSF109604">
    <property type="entry name" value="HD-domain/PDEase-like"/>
    <property type="match status" value="1"/>
</dbReference>
<comment type="function">
    <text evidence="4">In eubacteria ppGpp (guanosine 3'-diphosphate 5'-diphosphate) is a mediator of the stringent response that coordinates a variety of cellular activities in response to changes in nutritional abundance.</text>
</comment>
<evidence type="ECO:0000259" key="6">
    <source>
        <dbReference type="PROSITE" id="PS51880"/>
    </source>
</evidence>
<dbReference type="Pfam" id="PF04607">
    <property type="entry name" value="RelA_SpoT"/>
    <property type="match status" value="1"/>
</dbReference>
<dbReference type="InterPro" id="IPR012675">
    <property type="entry name" value="Beta-grasp_dom_sf"/>
</dbReference>
<gene>
    <name evidence="7" type="ORF">DWY25_01755</name>
</gene>
<dbReference type="GO" id="GO:0015970">
    <property type="term" value="P:guanosine tetraphosphate biosynthetic process"/>
    <property type="evidence" value="ECO:0007669"/>
    <property type="project" value="UniProtKB-UniPathway"/>
</dbReference>
<keyword evidence="7" id="KW-0378">Hydrolase</keyword>